<evidence type="ECO:0000313" key="2">
    <source>
        <dbReference type="Proteomes" id="UP001151760"/>
    </source>
</evidence>
<comment type="caution">
    <text evidence="1">The sequence shown here is derived from an EMBL/GenBank/DDBJ whole genome shotgun (WGS) entry which is preliminary data.</text>
</comment>
<name>A0ABQ5F3Y8_9ASTR</name>
<protein>
    <submittedName>
        <fullName evidence="1">Uncharacterized protein</fullName>
    </submittedName>
</protein>
<gene>
    <name evidence="1" type="ORF">Tco_0992703</name>
</gene>
<dbReference type="EMBL" id="BQNB010016949">
    <property type="protein sequence ID" value="GJT57649.1"/>
    <property type="molecule type" value="Genomic_DNA"/>
</dbReference>
<dbReference type="Proteomes" id="UP001151760">
    <property type="component" value="Unassembled WGS sequence"/>
</dbReference>
<sequence>MQSTVSLTPSIHYEDGNPARAYIKQALGSFKDGDGDGDTHYERSHKGVKASANSDIIFFFTSAQDGNKLLDDERLSLADDLKKAHDQNQNKSK</sequence>
<keyword evidence="2" id="KW-1185">Reference proteome</keyword>
<evidence type="ECO:0000313" key="1">
    <source>
        <dbReference type="EMBL" id="GJT57649.1"/>
    </source>
</evidence>
<proteinExistence type="predicted"/>
<organism evidence="1 2">
    <name type="scientific">Tanacetum coccineum</name>
    <dbReference type="NCBI Taxonomy" id="301880"/>
    <lineage>
        <taxon>Eukaryota</taxon>
        <taxon>Viridiplantae</taxon>
        <taxon>Streptophyta</taxon>
        <taxon>Embryophyta</taxon>
        <taxon>Tracheophyta</taxon>
        <taxon>Spermatophyta</taxon>
        <taxon>Magnoliopsida</taxon>
        <taxon>eudicotyledons</taxon>
        <taxon>Gunneridae</taxon>
        <taxon>Pentapetalae</taxon>
        <taxon>asterids</taxon>
        <taxon>campanulids</taxon>
        <taxon>Asterales</taxon>
        <taxon>Asteraceae</taxon>
        <taxon>Asteroideae</taxon>
        <taxon>Anthemideae</taxon>
        <taxon>Anthemidinae</taxon>
        <taxon>Tanacetum</taxon>
    </lineage>
</organism>
<accession>A0ABQ5F3Y8</accession>
<reference evidence="1" key="1">
    <citation type="journal article" date="2022" name="Int. J. Mol. Sci.">
        <title>Draft Genome of Tanacetum Coccineum: Genomic Comparison of Closely Related Tanacetum-Family Plants.</title>
        <authorList>
            <person name="Yamashiro T."/>
            <person name="Shiraishi A."/>
            <person name="Nakayama K."/>
            <person name="Satake H."/>
        </authorList>
    </citation>
    <scope>NUCLEOTIDE SEQUENCE</scope>
</reference>
<reference evidence="1" key="2">
    <citation type="submission" date="2022-01" db="EMBL/GenBank/DDBJ databases">
        <authorList>
            <person name="Yamashiro T."/>
            <person name="Shiraishi A."/>
            <person name="Satake H."/>
            <person name="Nakayama K."/>
        </authorList>
    </citation>
    <scope>NUCLEOTIDE SEQUENCE</scope>
</reference>